<name>A0A7R8ANK2_9EURO</name>
<dbReference type="PANTHER" id="PTHR13847">
    <property type="entry name" value="SARCOSINE DEHYDROGENASE-RELATED"/>
    <property type="match status" value="1"/>
</dbReference>
<proteinExistence type="predicted"/>
<organism evidence="2 3">
    <name type="scientific">Aspergillus puulaauensis</name>
    <dbReference type="NCBI Taxonomy" id="1220207"/>
    <lineage>
        <taxon>Eukaryota</taxon>
        <taxon>Fungi</taxon>
        <taxon>Dikarya</taxon>
        <taxon>Ascomycota</taxon>
        <taxon>Pezizomycotina</taxon>
        <taxon>Eurotiomycetes</taxon>
        <taxon>Eurotiomycetidae</taxon>
        <taxon>Eurotiales</taxon>
        <taxon>Aspergillaceae</taxon>
        <taxon>Aspergillus</taxon>
    </lineage>
</organism>
<accession>A0A7R8ANK2</accession>
<feature type="domain" description="FAD dependent oxidoreductase" evidence="1">
    <location>
        <begin position="4"/>
        <end position="408"/>
    </location>
</feature>
<dbReference type="GO" id="GO:0005829">
    <property type="term" value="C:cytosol"/>
    <property type="evidence" value="ECO:0007669"/>
    <property type="project" value="GOC"/>
</dbReference>
<dbReference type="Pfam" id="PF01266">
    <property type="entry name" value="DAO"/>
    <property type="match status" value="1"/>
</dbReference>
<dbReference type="Proteomes" id="UP000654913">
    <property type="component" value="Chromosome 5"/>
</dbReference>
<gene>
    <name evidence="2" type="ORF">APUU_50222A</name>
</gene>
<dbReference type="RefSeq" id="XP_041557705.1">
    <property type="nucleotide sequence ID" value="XM_041705195.1"/>
</dbReference>
<dbReference type="GO" id="GO:0042147">
    <property type="term" value="P:retrograde transport, endosome to Golgi"/>
    <property type="evidence" value="ECO:0007669"/>
    <property type="project" value="TreeGrafter"/>
</dbReference>
<dbReference type="GeneID" id="64975516"/>
<dbReference type="Gene3D" id="3.50.50.60">
    <property type="entry name" value="FAD/NAD(P)-binding domain"/>
    <property type="match status" value="1"/>
</dbReference>
<dbReference type="InterPro" id="IPR006076">
    <property type="entry name" value="FAD-dep_OxRdtase"/>
</dbReference>
<dbReference type="GO" id="GO:0005770">
    <property type="term" value="C:late endosome"/>
    <property type="evidence" value="ECO:0007669"/>
    <property type="project" value="TreeGrafter"/>
</dbReference>
<evidence type="ECO:0000259" key="1">
    <source>
        <dbReference type="Pfam" id="PF01266"/>
    </source>
</evidence>
<dbReference type="KEGG" id="apuu:APUU_50222A"/>
<dbReference type="InterPro" id="IPR036188">
    <property type="entry name" value="FAD/NAD-bd_sf"/>
</dbReference>
<dbReference type="SUPFAM" id="SSF51905">
    <property type="entry name" value="FAD/NAD(P)-binding domain"/>
    <property type="match status" value="1"/>
</dbReference>
<reference evidence="2" key="2">
    <citation type="submission" date="2021-02" db="EMBL/GenBank/DDBJ databases">
        <title>Aspergillus puulaauensis MK2 genome sequence.</title>
        <authorList>
            <person name="Futagami T."/>
            <person name="Mori K."/>
            <person name="Kadooka C."/>
            <person name="Tanaka T."/>
        </authorList>
    </citation>
    <scope>NUCLEOTIDE SEQUENCE</scope>
    <source>
        <strain evidence="2">MK2</strain>
    </source>
</reference>
<keyword evidence="3" id="KW-1185">Reference proteome</keyword>
<sequence>MPTVILGGGIIGASIAFYLSEQQPGQEIHIVESSPTLFSSASGYAAGFLAKDWFEPSLLPLGEYSFAEHEALSAKFGGDKKWGFMKGTALSLGSTDASSGGARGDDWLRTGTSRAETATSQPVLAEGPEWLTKQRGTVVERISEGDSVAQVDPVRLSQFLLDRSLRRGVKLHQPSKTTSLITDSTGTITAVKIVNLDTNAESTIKCTNLVLAAGAWTQRVFQSLFPASRTAFPIYPLAGYSLLVRSPRYTSAQEREENNHSHAVFTTHPPSCGFSPEMFSRQGSEIYIAGLNSREIPVQECVEDIKSFFEQSEVEKLKAVAVRLMGKLPDGATESTDETLNVDDLEILREGLCFRPVAERGVPFVGRVDDAALGGLKTSRNGGVFVAAGHGPWGISLATGTGRVVADLIRGVKPAVDITGLGVGSSKAKAKL</sequence>
<protein>
    <recommendedName>
        <fullName evidence="1">FAD dependent oxidoreductase domain-containing protein</fullName>
    </recommendedName>
</protein>
<reference evidence="2" key="1">
    <citation type="submission" date="2021-01" db="EMBL/GenBank/DDBJ databases">
        <authorList>
            <consortium name="Aspergillus puulaauensis MK2 genome sequencing consortium"/>
            <person name="Kazuki M."/>
            <person name="Futagami T."/>
        </authorList>
    </citation>
    <scope>NUCLEOTIDE SEQUENCE</scope>
    <source>
        <strain evidence="2">MK2</strain>
    </source>
</reference>
<dbReference type="Gene3D" id="3.30.9.10">
    <property type="entry name" value="D-Amino Acid Oxidase, subunit A, domain 2"/>
    <property type="match status" value="1"/>
</dbReference>
<dbReference type="OrthoDB" id="498204at2759"/>
<dbReference type="AlphaFoldDB" id="A0A7R8ANK2"/>
<evidence type="ECO:0000313" key="2">
    <source>
        <dbReference type="EMBL" id="BCS25511.1"/>
    </source>
</evidence>
<dbReference type="PANTHER" id="PTHR13847:SF185">
    <property type="entry name" value="FAD DEPENDENT OXIDOREDUCTASE SUPERFAMILY (AFU_ORTHOLOGUE AFUA_3G02360)"/>
    <property type="match status" value="1"/>
</dbReference>
<evidence type="ECO:0000313" key="3">
    <source>
        <dbReference type="Proteomes" id="UP000654913"/>
    </source>
</evidence>
<dbReference type="EMBL" id="AP024447">
    <property type="protein sequence ID" value="BCS25511.1"/>
    <property type="molecule type" value="Genomic_DNA"/>
</dbReference>